<accession>A0ABS9X112</accession>
<keyword evidence="1" id="KW-0472">Membrane</keyword>
<protein>
    <submittedName>
        <fullName evidence="2">Uncharacterized protein</fullName>
    </submittedName>
</protein>
<comment type="caution">
    <text evidence="2">The sequence shown here is derived from an EMBL/GenBank/DDBJ whole genome shotgun (WGS) entry which is preliminary data.</text>
</comment>
<evidence type="ECO:0000313" key="3">
    <source>
        <dbReference type="Proteomes" id="UP001139646"/>
    </source>
</evidence>
<keyword evidence="1" id="KW-0812">Transmembrane</keyword>
<dbReference type="Proteomes" id="UP001139646">
    <property type="component" value="Unassembled WGS sequence"/>
</dbReference>
<name>A0ABS9X112_9GAMM</name>
<keyword evidence="3" id="KW-1185">Reference proteome</keyword>
<organism evidence="2 3">
    <name type="scientific">Colwellia maritima</name>
    <dbReference type="NCBI Taxonomy" id="2912588"/>
    <lineage>
        <taxon>Bacteria</taxon>
        <taxon>Pseudomonadati</taxon>
        <taxon>Pseudomonadota</taxon>
        <taxon>Gammaproteobacteria</taxon>
        <taxon>Alteromonadales</taxon>
        <taxon>Colwelliaceae</taxon>
        <taxon>Colwellia</taxon>
    </lineage>
</organism>
<dbReference type="RefSeq" id="WP_242286297.1">
    <property type="nucleotide sequence ID" value="NZ_JAKKSL010000002.1"/>
</dbReference>
<dbReference type="EMBL" id="JAKKSL010000002">
    <property type="protein sequence ID" value="MCI2283941.1"/>
    <property type="molecule type" value="Genomic_DNA"/>
</dbReference>
<sequence>MKYLKEQWKLRTTIILVVSILVSILLITLDQTSWADQINLQGYAHGEGDGKAKNGLGLLRYILPFVKEIVLIGVPMILTLLVAKLIGKFTK</sequence>
<feature type="transmembrane region" description="Helical" evidence="1">
    <location>
        <begin position="69"/>
        <end position="87"/>
    </location>
</feature>
<proteinExistence type="predicted"/>
<reference evidence="2" key="1">
    <citation type="submission" date="2022-01" db="EMBL/GenBank/DDBJ databases">
        <title>Colwellia maritima, isolated from seawater.</title>
        <authorList>
            <person name="Kristyanto S."/>
            <person name="Jung J."/>
            <person name="Jeon C.O."/>
        </authorList>
    </citation>
    <scope>NUCLEOTIDE SEQUENCE</scope>
    <source>
        <strain evidence="2">MSW7</strain>
    </source>
</reference>
<keyword evidence="1" id="KW-1133">Transmembrane helix</keyword>
<feature type="transmembrane region" description="Helical" evidence="1">
    <location>
        <begin position="12"/>
        <end position="29"/>
    </location>
</feature>
<gene>
    <name evidence="2" type="ORF">L3081_11690</name>
</gene>
<evidence type="ECO:0000256" key="1">
    <source>
        <dbReference type="SAM" id="Phobius"/>
    </source>
</evidence>
<evidence type="ECO:0000313" key="2">
    <source>
        <dbReference type="EMBL" id="MCI2283941.1"/>
    </source>
</evidence>